<dbReference type="AlphaFoldDB" id="A0A3N6MS64"/>
<sequence>MSVVAAAKGGHFAHLPKSDWCPSKEKTAGPYLILTPADPDDEAAEKLKADFRDAWRQHYARLQEIAPGFSHKEFIELLKRANRSNIWAYKDLQPQHLPYILPLLADFSPASGRRQKSDTGALEPARRLWLRFMYSSAVRRAEDLWIRPTGEVKFFRVSYRPPPRSAPKPKDILKSVEIERTDAFLTAILRPLPAFVVDEVERWLNRYLA</sequence>
<proteinExistence type="predicted"/>
<keyword evidence="2" id="KW-1185">Reference proteome</keyword>
<dbReference type="OrthoDB" id="9008811at2"/>
<evidence type="ECO:0000313" key="2">
    <source>
        <dbReference type="Proteomes" id="UP000272778"/>
    </source>
</evidence>
<name>A0A3N6MS64_9BURK</name>
<comment type="caution">
    <text evidence="1">The sequence shown here is derived from an EMBL/GenBank/DDBJ whole genome shotgun (WGS) entry which is preliminary data.</text>
</comment>
<protein>
    <submittedName>
        <fullName evidence="1">Uncharacterized protein</fullName>
    </submittedName>
</protein>
<organism evidence="1 2">
    <name type="scientific">Paraburkholderia dinghuensis</name>
    <dbReference type="NCBI Taxonomy" id="2305225"/>
    <lineage>
        <taxon>Bacteria</taxon>
        <taxon>Pseudomonadati</taxon>
        <taxon>Pseudomonadota</taxon>
        <taxon>Betaproteobacteria</taxon>
        <taxon>Burkholderiales</taxon>
        <taxon>Burkholderiaceae</taxon>
        <taxon>Paraburkholderia</taxon>
    </lineage>
</organism>
<gene>
    <name evidence="1" type="ORF">D1Y85_26655</name>
</gene>
<accession>A0A3N6MS64</accession>
<dbReference type="RefSeq" id="WP_148089156.1">
    <property type="nucleotide sequence ID" value="NZ_RQIS01000041.1"/>
</dbReference>
<reference evidence="1 2" key="1">
    <citation type="submission" date="2018-11" db="EMBL/GenBank/DDBJ databases">
        <title>Paraburkholderia sp. DHOA04, isolated from soil.</title>
        <authorList>
            <person name="Gao Z.-H."/>
            <person name="Qiu L.-H."/>
            <person name="Fu J.-C."/>
        </authorList>
    </citation>
    <scope>NUCLEOTIDE SEQUENCE [LARGE SCALE GENOMIC DNA]</scope>
    <source>
        <strain evidence="1 2">DHOA04</strain>
    </source>
</reference>
<dbReference type="Proteomes" id="UP000272778">
    <property type="component" value="Unassembled WGS sequence"/>
</dbReference>
<dbReference type="EMBL" id="RQIS01000041">
    <property type="protein sequence ID" value="RQG99131.1"/>
    <property type="molecule type" value="Genomic_DNA"/>
</dbReference>
<evidence type="ECO:0000313" key="1">
    <source>
        <dbReference type="EMBL" id="RQG99131.1"/>
    </source>
</evidence>